<reference evidence="1" key="1">
    <citation type="submission" date="2020-08" db="EMBL/GenBank/DDBJ databases">
        <title>Multicomponent nature underlies the extraordinary mechanical properties of spider dragline silk.</title>
        <authorList>
            <person name="Kono N."/>
            <person name="Nakamura H."/>
            <person name="Mori M."/>
            <person name="Yoshida Y."/>
            <person name="Ohtoshi R."/>
            <person name="Malay A.D."/>
            <person name="Moran D.A.P."/>
            <person name="Tomita M."/>
            <person name="Numata K."/>
            <person name="Arakawa K."/>
        </authorList>
    </citation>
    <scope>NUCLEOTIDE SEQUENCE</scope>
</reference>
<evidence type="ECO:0000313" key="2">
    <source>
        <dbReference type="Proteomes" id="UP000887013"/>
    </source>
</evidence>
<dbReference type="Proteomes" id="UP000887013">
    <property type="component" value="Unassembled WGS sequence"/>
</dbReference>
<dbReference type="AlphaFoldDB" id="A0A8X6Q5N4"/>
<evidence type="ECO:0000313" key="1">
    <source>
        <dbReference type="EMBL" id="GFU00474.1"/>
    </source>
</evidence>
<accession>A0A8X6Q5N4</accession>
<protein>
    <submittedName>
        <fullName evidence="1">Uncharacterized protein</fullName>
    </submittedName>
</protein>
<organism evidence="1 2">
    <name type="scientific">Nephila pilipes</name>
    <name type="common">Giant wood spider</name>
    <name type="synonym">Nephila maculata</name>
    <dbReference type="NCBI Taxonomy" id="299642"/>
    <lineage>
        <taxon>Eukaryota</taxon>
        <taxon>Metazoa</taxon>
        <taxon>Ecdysozoa</taxon>
        <taxon>Arthropoda</taxon>
        <taxon>Chelicerata</taxon>
        <taxon>Arachnida</taxon>
        <taxon>Araneae</taxon>
        <taxon>Araneomorphae</taxon>
        <taxon>Entelegynae</taxon>
        <taxon>Araneoidea</taxon>
        <taxon>Nephilidae</taxon>
        <taxon>Nephila</taxon>
    </lineage>
</organism>
<gene>
    <name evidence="1" type="ORF">NPIL_267141</name>
</gene>
<comment type="caution">
    <text evidence="1">The sequence shown here is derived from an EMBL/GenBank/DDBJ whole genome shotgun (WGS) entry which is preliminary data.</text>
</comment>
<proteinExistence type="predicted"/>
<keyword evidence="2" id="KW-1185">Reference proteome</keyword>
<name>A0A8X6Q5N4_NEPPI</name>
<dbReference type="EMBL" id="BMAW01027093">
    <property type="protein sequence ID" value="GFU00474.1"/>
    <property type="molecule type" value="Genomic_DNA"/>
</dbReference>
<sequence length="155" mass="18098">MSGRTSKPKPCFSPSFRKQEARLLNKFVNFERCENRHRRTENFNPESKYYETHPSKEFEKRISRKCFICNSPKHLCYNCPEVKKESEPEKPSNFEVQTYFIVPQKGLPLKDITLGDKTISTLKDTGSSVSLIREDASTKNVDQQKFLKQCNIPNE</sequence>